<dbReference type="EMBL" id="RCWN01000001">
    <property type="protein sequence ID" value="RLQ89565.1"/>
    <property type="molecule type" value="Genomic_DNA"/>
</dbReference>
<sequence>MTFLAISGSARRASTNTAMLRTIQQMSPAEVVIDLLSPVNSLPVFSPDLEGENTPPEIERLLAAIETADGLIFASPEYVRAIPGGLKNLIDWLVSRDAIINKPIAIAHASHRGEDMLASLRTVLSTISAAFTSDVFVSFALMAKSPAEIDDILRQPENSAAITGFLSDFADHCASNSNSR</sequence>
<dbReference type="Proteomes" id="UP000281094">
    <property type="component" value="Unassembled WGS sequence"/>
</dbReference>
<dbReference type="AlphaFoldDB" id="A0A3L7JGW4"/>
<proteinExistence type="predicted"/>
<gene>
    <name evidence="2" type="ORF">D8780_10835</name>
</gene>
<dbReference type="SUPFAM" id="SSF52218">
    <property type="entry name" value="Flavoproteins"/>
    <property type="match status" value="1"/>
</dbReference>
<dbReference type="GO" id="GO:0016491">
    <property type="term" value="F:oxidoreductase activity"/>
    <property type="evidence" value="ECO:0007669"/>
    <property type="project" value="InterPro"/>
</dbReference>
<dbReference type="RefSeq" id="WP_121646523.1">
    <property type="nucleotide sequence ID" value="NZ_RCWN01000001.1"/>
</dbReference>
<reference evidence="2 3" key="1">
    <citation type="submission" date="2018-10" db="EMBL/GenBank/DDBJ databases">
        <title>Notoacmeibacter sp. M2BS9Y-3-1, whole genome shotgun sequence.</title>
        <authorList>
            <person name="Tuo L."/>
        </authorList>
    </citation>
    <scope>NUCLEOTIDE SEQUENCE [LARGE SCALE GENOMIC DNA]</scope>
    <source>
        <strain evidence="2 3">M2BS9Y-3-1</strain>
    </source>
</reference>
<name>A0A3L7JGW4_9HYPH</name>
<evidence type="ECO:0000259" key="1">
    <source>
        <dbReference type="Pfam" id="PF03358"/>
    </source>
</evidence>
<keyword evidence="3" id="KW-1185">Reference proteome</keyword>
<dbReference type="InterPro" id="IPR005025">
    <property type="entry name" value="FMN_Rdtase-like_dom"/>
</dbReference>
<feature type="domain" description="NADPH-dependent FMN reductase-like" evidence="1">
    <location>
        <begin position="1"/>
        <end position="138"/>
    </location>
</feature>
<organism evidence="2 3">
    <name type="scientific">Notoacmeibacter ruber</name>
    <dbReference type="NCBI Taxonomy" id="2670375"/>
    <lineage>
        <taxon>Bacteria</taxon>
        <taxon>Pseudomonadati</taxon>
        <taxon>Pseudomonadota</taxon>
        <taxon>Alphaproteobacteria</taxon>
        <taxon>Hyphomicrobiales</taxon>
        <taxon>Notoacmeibacteraceae</taxon>
        <taxon>Notoacmeibacter</taxon>
    </lineage>
</organism>
<comment type="caution">
    <text evidence="2">The sequence shown here is derived from an EMBL/GenBank/DDBJ whole genome shotgun (WGS) entry which is preliminary data.</text>
</comment>
<accession>A0A3L7JGW4</accession>
<protein>
    <submittedName>
        <fullName evidence="2">NAD(P)H-dependent oxidoreductase</fullName>
    </submittedName>
</protein>
<dbReference type="GO" id="GO:0010181">
    <property type="term" value="F:FMN binding"/>
    <property type="evidence" value="ECO:0007669"/>
    <property type="project" value="TreeGrafter"/>
</dbReference>
<dbReference type="PANTHER" id="PTHR30543">
    <property type="entry name" value="CHROMATE REDUCTASE"/>
    <property type="match status" value="1"/>
</dbReference>
<evidence type="ECO:0000313" key="2">
    <source>
        <dbReference type="EMBL" id="RLQ89565.1"/>
    </source>
</evidence>
<evidence type="ECO:0000313" key="3">
    <source>
        <dbReference type="Proteomes" id="UP000281094"/>
    </source>
</evidence>
<dbReference type="Gene3D" id="3.40.50.360">
    <property type="match status" value="1"/>
</dbReference>
<dbReference type="GO" id="GO:0005829">
    <property type="term" value="C:cytosol"/>
    <property type="evidence" value="ECO:0007669"/>
    <property type="project" value="TreeGrafter"/>
</dbReference>
<dbReference type="InterPro" id="IPR050712">
    <property type="entry name" value="NAD(P)H-dep_reductase"/>
</dbReference>
<dbReference type="Pfam" id="PF03358">
    <property type="entry name" value="FMN_red"/>
    <property type="match status" value="1"/>
</dbReference>
<dbReference type="InterPro" id="IPR029039">
    <property type="entry name" value="Flavoprotein-like_sf"/>
</dbReference>
<dbReference type="PANTHER" id="PTHR30543:SF21">
    <property type="entry name" value="NAD(P)H-DEPENDENT FMN REDUCTASE LOT6"/>
    <property type="match status" value="1"/>
</dbReference>